<evidence type="ECO:0000313" key="2">
    <source>
        <dbReference type="Proteomes" id="UP000823773"/>
    </source>
</evidence>
<comment type="caution">
    <text evidence="1">The sequence shown here is derived from an EMBL/GenBank/DDBJ whole genome shotgun (WGS) entry which is preliminary data.</text>
</comment>
<gene>
    <name evidence="1" type="ORF">J2Z19_005164</name>
</gene>
<proteinExistence type="predicted"/>
<organism evidence="1 2">
    <name type="scientific">Ensifer adhaerens</name>
    <name type="common">Sinorhizobium morelense</name>
    <dbReference type="NCBI Taxonomy" id="106592"/>
    <lineage>
        <taxon>Bacteria</taxon>
        <taxon>Pseudomonadati</taxon>
        <taxon>Pseudomonadota</taxon>
        <taxon>Alphaproteobacteria</taxon>
        <taxon>Hyphomicrobiales</taxon>
        <taxon>Rhizobiaceae</taxon>
        <taxon>Sinorhizobium/Ensifer group</taxon>
        <taxon>Ensifer</taxon>
    </lineage>
</organism>
<sequence>MIRIDNLSVHFGSAVAVQNVSLSVESGESFGLVGESGSGKSTVLRTVMGLNRQWTGDIHIGDIDLRKGRRRDLVRVAQMVFQDPYASLHPRYTIGQAIAEPMLINRMSDVDARTAELLEMIGLTAAHRFRFPHELSGGQRQRVAIARALSLSPKVLLLDEPTSALDVSVQAEILNLLNRLRRELNLTFVIVSHDLAVISYMCDRLMVMQNARAVETLTRAQLRAGDMQHDYTRTLFRASHRDRAGAGASAEAVRHG</sequence>
<keyword evidence="1" id="KW-0067">ATP-binding</keyword>
<dbReference type="Proteomes" id="UP000823773">
    <property type="component" value="Unassembled WGS sequence"/>
</dbReference>
<dbReference type="EMBL" id="JAGGJR010000011">
    <property type="protein sequence ID" value="MBP1875428.1"/>
    <property type="molecule type" value="Genomic_DNA"/>
</dbReference>
<reference evidence="1" key="1">
    <citation type="submission" date="2021-03" db="EMBL/GenBank/DDBJ databases">
        <title>Genomic Encyclopedia of Type Strains, Phase IV (KMG-IV): sequencing the most valuable type-strain genomes for metagenomic binning, comparative biology and taxonomic classification.</title>
        <authorList>
            <person name="Goeker M."/>
        </authorList>
    </citation>
    <scope>NUCLEOTIDE SEQUENCE</scope>
    <source>
        <strain evidence="1">DSM 18131</strain>
    </source>
</reference>
<keyword evidence="2" id="KW-1185">Reference proteome</keyword>
<name>A0ACC5T2S6_ENSAD</name>
<accession>A0ACC5T2S6</accession>
<evidence type="ECO:0000313" key="1">
    <source>
        <dbReference type="EMBL" id="MBP1875428.1"/>
    </source>
</evidence>
<protein>
    <submittedName>
        <fullName evidence="1">Peptide/nickel transport system ATP-binding protein</fullName>
    </submittedName>
</protein>
<keyword evidence="1" id="KW-0547">Nucleotide-binding</keyword>